<dbReference type="RefSeq" id="WP_084549647.1">
    <property type="nucleotide sequence ID" value="NZ_FQYP01000011.1"/>
</dbReference>
<feature type="domain" description="Starch-binding module 26" evidence="7">
    <location>
        <begin position="1061"/>
        <end position="1124"/>
    </location>
</feature>
<feature type="domain" description="Secretion system C-terminal sorting" evidence="8">
    <location>
        <begin position="1158"/>
        <end position="1228"/>
    </location>
</feature>
<dbReference type="InterPro" id="IPR011330">
    <property type="entry name" value="Glyco_hydro/deAcase_b/a-brl"/>
</dbReference>
<dbReference type="GO" id="GO:0005975">
    <property type="term" value="P:carbohydrate metabolic process"/>
    <property type="evidence" value="ECO:0007669"/>
    <property type="project" value="InterPro"/>
</dbReference>
<accession>A0A1M6KK68</accession>
<dbReference type="InterPro" id="IPR031965">
    <property type="entry name" value="CBM26"/>
</dbReference>
<dbReference type="InterPro" id="IPR026444">
    <property type="entry name" value="Secre_tail"/>
</dbReference>
<keyword evidence="3 4" id="KW-0119">Carbohydrate metabolism</keyword>
<keyword evidence="10" id="KW-1185">Reference proteome</keyword>
<name>A0A1M6KK68_9FLAO</name>
<dbReference type="PANTHER" id="PTHR36306:SF1">
    <property type="entry name" value="ALPHA-AMYLASE-RELATED"/>
    <property type="match status" value="1"/>
</dbReference>
<reference evidence="10" key="1">
    <citation type="submission" date="2016-11" db="EMBL/GenBank/DDBJ databases">
        <authorList>
            <person name="Varghese N."/>
            <person name="Submissions S."/>
        </authorList>
    </citation>
    <scope>NUCLEOTIDE SEQUENCE [LARGE SCALE GENOMIC DNA]</scope>
    <source>
        <strain evidence="10">DSM 22623</strain>
    </source>
</reference>
<evidence type="ECO:0000256" key="2">
    <source>
        <dbReference type="ARBA" id="ARBA00022729"/>
    </source>
</evidence>
<feature type="domain" description="Starch-binding module 26" evidence="7">
    <location>
        <begin position="774"/>
        <end position="842"/>
    </location>
</feature>
<gene>
    <name evidence="9" type="ORF">SAMN04488508_11163</name>
</gene>
<dbReference type="Proteomes" id="UP000184432">
    <property type="component" value="Unassembled WGS sequence"/>
</dbReference>
<organism evidence="9 10">
    <name type="scientific">Aquimarina spongiae</name>
    <dbReference type="NCBI Taxonomy" id="570521"/>
    <lineage>
        <taxon>Bacteria</taxon>
        <taxon>Pseudomonadati</taxon>
        <taxon>Bacteroidota</taxon>
        <taxon>Flavobacteriia</taxon>
        <taxon>Flavobacteriales</taxon>
        <taxon>Flavobacteriaceae</taxon>
        <taxon>Aquimarina</taxon>
    </lineage>
</organism>
<dbReference type="AlphaFoldDB" id="A0A1M6KK68"/>
<dbReference type="OrthoDB" id="1153025at2"/>
<evidence type="ECO:0000313" key="10">
    <source>
        <dbReference type="Proteomes" id="UP000184432"/>
    </source>
</evidence>
<dbReference type="Gene3D" id="2.60.40.10">
    <property type="entry name" value="Immunoglobulins"/>
    <property type="match status" value="3"/>
</dbReference>
<protein>
    <submittedName>
        <fullName evidence="9">Por secretion system C-terminal sorting domain-containing protein</fullName>
    </submittedName>
</protein>
<feature type="domain" description="GH29D-like beta-sandwich" evidence="6">
    <location>
        <begin position="878"/>
        <end position="939"/>
    </location>
</feature>
<dbReference type="SUPFAM" id="SSF88713">
    <property type="entry name" value="Glycoside hydrolase/deacetylase"/>
    <property type="match status" value="1"/>
</dbReference>
<feature type="domain" description="Starch-binding module 26" evidence="7">
    <location>
        <begin position="956"/>
        <end position="1024"/>
    </location>
</feature>
<dbReference type="GO" id="GO:0003824">
    <property type="term" value="F:catalytic activity"/>
    <property type="evidence" value="ECO:0007669"/>
    <property type="project" value="InterPro"/>
</dbReference>
<evidence type="ECO:0000256" key="3">
    <source>
        <dbReference type="ARBA" id="ARBA00023277"/>
    </source>
</evidence>
<evidence type="ECO:0000256" key="4">
    <source>
        <dbReference type="RuleBase" id="RU361196"/>
    </source>
</evidence>
<feature type="domain" description="GH29D-like beta-sandwich" evidence="6">
    <location>
        <begin position="687"/>
        <end position="761"/>
    </location>
</feature>
<dbReference type="Pfam" id="PF13290">
    <property type="entry name" value="CHB_HEX_C_1"/>
    <property type="match status" value="2"/>
</dbReference>
<dbReference type="Pfam" id="PF16738">
    <property type="entry name" value="CBM26"/>
    <property type="match status" value="3"/>
</dbReference>
<evidence type="ECO:0000256" key="1">
    <source>
        <dbReference type="ARBA" id="ARBA00006821"/>
    </source>
</evidence>
<dbReference type="InterPro" id="IPR059177">
    <property type="entry name" value="GH29D-like_dom"/>
</dbReference>
<dbReference type="InterPro" id="IPR013783">
    <property type="entry name" value="Ig-like_fold"/>
</dbReference>
<dbReference type="Pfam" id="PF03065">
    <property type="entry name" value="Glyco_hydro_57"/>
    <property type="match status" value="1"/>
</dbReference>
<dbReference type="Gene3D" id="3.20.110.10">
    <property type="entry name" value="Glycoside hydrolase 38, N terminal domain"/>
    <property type="match status" value="1"/>
</dbReference>
<feature type="domain" description="Glycoside hydrolase family 57 N-terminal" evidence="5">
    <location>
        <begin position="80"/>
        <end position="357"/>
    </location>
</feature>
<evidence type="ECO:0000259" key="8">
    <source>
        <dbReference type="Pfam" id="PF18962"/>
    </source>
</evidence>
<evidence type="ECO:0000259" key="5">
    <source>
        <dbReference type="Pfam" id="PF03065"/>
    </source>
</evidence>
<dbReference type="EMBL" id="FQYP01000011">
    <property type="protein sequence ID" value="SHJ59345.1"/>
    <property type="molecule type" value="Genomic_DNA"/>
</dbReference>
<dbReference type="InterPro" id="IPR052046">
    <property type="entry name" value="GH57_Enzymes"/>
</dbReference>
<proteinExistence type="inferred from homology"/>
<dbReference type="NCBIfam" id="TIGR04183">
    <property type="entry name" value="Por_Secre_tail"/>
    <property type="match status" value="1"/>
</dbReference>
<dbReference type="Pfam" id="PF18962">
    <property type="entry name" value="Por_Secre_tail"/>
    <property type="match status" value="1"/>
</dbReference>
<evidence type="ECO:0000259" key="7">
    <source>
        <dbReference type="Pfam" id="PF16738"/>
    </source>
</evidence>
<dbReference type="InterPro" id="IPR004300">
    <property type="entry name" value="Glyco_hydro_57_N"/>
</dbReference>
<sequence length="1229" mass="136808">MKNNTLLVVLLFFCTGIIAQEVHTSYLWHMQQPNYWPEKSKANPNRYQTVWESFNLKNSGDSWNIYDDGKSHPLNNLEEIFSKNDRVKAYQYGPKNSVQTLLGLPNGGAQVNYSGCLIENVNSLANAGAWGYSQGWQNNFIEAKNWKTSGGQPRMDLTGFTFHHALAPLISERALRMELKTHRYISDQTFGGEYSNGFWPAECSFSERIIKVLVEEGFQWSVIANSHLSRTLNDYPLDYGTSGVNIDPPNQADKVATNGNNWWKGQIDGRGGTFAAPYCYQAHKAQYIDPETGQIFKMDVVPMADLLSYQNGFSSMGTTDIDNHIKPYSNSSQPSIVLLAHDGDNAWGGGDSYYQESVPGFANEAASKGYDPTTIQQFLNSYPVPENDVVKVEDGSWVNAANDWGHPQFINWLWPLYNTSDYRFDPDGWTEDARNWAVITAAENYVLTAEDNSAGVDIAKIIDPSLGASSVEKAWHFFLPSLTSGYMYYGKSIDMEVKQTLAGNIAIDHAMDALGGAVTTDTTPPSVFIPQRFPYNPGGKGFGPIYAYQEVQNSSDFHIWTFAYDVSGLASVQLKYRTDNDGQNPIADTTNETYAGGEGVSSWTTISMDQKQFPKGNITQDPEIDFFIEPTSIADLCYAEIRGLSNVLVDYYVEAVDTQGNVFKTPIQHVYVGDFNSSDEVTVEISPDSGNYDDAIEITLDASTTADNASVAIYYTLDGTEPTDNGQAYLDPFTIGSSTSDPIVLKVIAYDAEGNVSEVVTNNYSFGDLPAYPVYFKNTSNWSTVYVYAFDRNNNSALPGWSWPGKLMTQQQASPWYLYTIAESVEVGLVFTNGSGQQSDDQFRNREGWFVLSENQWYDTCPSDCPGQLPEPILSVNPNGGTYDGNVTVALQATNNGTIYYTLDGSEPNQSSFVYQNELLITEDTTLRAIAYNSTGMSNGITEDYIINELASYTLYYRNISNWNDVYVYLFNRDTNQPLPGWSWPGRMMSREQASQWYSYEVTETSAVGIVFTSGNGSQSDDLSRDRTGWFDPTTNQWYDACPAACPGDTPTDSLIIRYNNNNTNWDQVSLYYWNTSPTVLTTVWPGEQMTDVDGDGWYEYILEGVSCANVIFSNNGNSQTEDLDICEEGWYDNGWVSNPERAKVLNDVSDLGISKPYPNPFNNAIYCNISSGLKTVEVSIRDMKGTLLFSEVMTVNSGKVSIPLDVAKGVYFLKIGTSGVYSISKIIR</sequence>
<comment type="similarity">
    <text evidence="1 4">Belongs to the glycosyl hydrolase 57 family.</text>
</comment>
<dbReference type="InterPro" id="IPR027291">
    <property type="entry name" value="Glyco_hydro_38_N_sf"/>
</dbReference>
<evidence type="ECO:0000259" key="6">
    <source>
        <dbReference type="Pfam" id="PF13290"/>
    </source>
</evidence>
<dbReference type="PANTHER" id="PTHR36306">
    <property type="entry name" value="ALPHA-AMYLASE-RELATED-RELATED"/>
    <property type="match status" value="1"/>
</dbReference>
<evidence type="ECO:0000313" key="9">
    <source>
        <dbReference type="EMBL" id="SHJ59345.1"/>
    </source>
</evidence>
<keyword evidence="2" id="KW-0732">Signal</keyword>
<dbReference type="STRING" id="570521.SAMN04488508_11163"/>